<dbReference type="Proteomes" id="UP001143856">
    <property type="component" value="Unassembled WGS sequence"/>
</dbReference>
<keyword evidence="2" id="KW-1185">Reference proteome</keyword>
<comment type="caution">
    <text evidence="1">The sequence shown here is derived from an EMBL/GenBank/DDBJ whole genome shotgun (WGS) entry which is preliminary data.</text>
</comment>
<organism evidence="1 2">
    <name type="scientific">Xylaria curta</name>
    <dbReference type="NCBI Taxonomy" id="42375"/>
    <lineage>
        <taxon>Eukaryota</taxon>
        <taxon>Fungi</taxon>
        <taxon>Dikarya</taxon>
        <taxon>Ascomycota</taxon>
        <taxon>Pezizomycotina</taxon>
        <taxon>Sordariomycetes</taxon>
        <taxon>Xylariomycetidae</taxon>
        <taxon>Xylariales</taxon>
        <taxon>Xylariaceae</taxon>
        <taxon>Xylaria</taxon>
    </lineage>
</organism>
<dbReference type="EMBL" id="JAPDGR010000013">
    <property type="protein sequence ID" value="KAJ2998894.1"/>
    <property type="molecule type" value="Genomic_DNA"/>
</dbReference>
<proteinExistence type="predicted"/>
<reference evidence="1" key="1">
    <citation type="submission" date="2022-10" db="EMBL/GenBank/DDBJ databases">
        <title>Genome Sequence of Xylaria curta.</title>
        <authorList>
            <person name="Buettner E."/>
        </authorList>
    </citation>
    <scope>NUCLEOTIDE SEQUENCE</scope>
    <source>
        <strain evidence="1">Babe10</strain>
    </source>
</reference>
<evidence type="ECO:0000313" key="2">
    <source>
        <dbReference type="Proteomes" id="UP001143856"/>
    </source>
</evidence>
<protein>
    <submittedName>
        <fullName evidence="1">Uncharacterized protein</fullName>
    </submittedName>
</protein>
<evidence type="ECO:0000313" key="1">
    <source>
        <dbReference type="EMBL" id="KAJ2998894.1"/>
    </source>
</evidence>
<sequence length="833" mass="93795">MSSPRSNPVNGSSPKTSPATQQTPPPVHRLSNTALKKLSITGLSLQQSSPDYSALETLPKTPSNLSSSSSASAPSTPTKNPAQQNAIKQKPDPEQAKRDAKKQERERKKMEARRVQEEAVKTLRDQLTLGRLTICVGSGVTLYSAPSQSQRLSWWGLMSNALDYFEDQASTLSQQPMNKADLAAARRILNSSNATEADREDVANRIQKLLGNRIDLETTWLRSQFKNLYKNYVDQPEILDSIRALSERGALLFTTNYDDLLERHCKLDPIDGSDASGLMSWRRGARQGVFHPHGYWRNASHIVLSAEKYWRGKNDEVVQETLQHVLASNTVLFVGCGGGLSDPNFGPLIHWVGQKNIGTTASHYILLQAAETNPVTELPLIHLRCANSDDIARFLNDLLEPIERREGLISEIPNHHERKRIHDWLAPLDQSQFLNDMTNLQGPNRFDRQVTHSQDVWDLNKPSRVRLQGEEGWGKTMFCTSVIQNTLGNCRKSSLRRSRDSLAYFYCATYNPYLENPGVRRHDFNQFLRTAISQLSPPNVVPAPLRDLYTSCTRFHPARLPTNVELQVVLFQILWLLDQPPAPKRGSAPAPGETYMIIDELDSLTARMRDEFGRFFRILSSQKFEHFHLLITANSMVTVGGDPPPRPTTPKIKGKKKKPMAVHNPFSHMPLTPGVNPTNWHTVTLDRTTTGSAMLEWVRDRFTNDGSLLCYKSIRHELALQIYNFGENFRWVFWKLGQLGDAGDQASLLDDQALKDLANSILNDPDSEGVSSDNDEERTGRNDPADNGSYYDPTDDTVGAFDPDDDDDDILPGGKRPKQQKDSNKRKKPKYTW</sequence>
<gene>
    <name evidence="1" type="ORF">NUW58_g176</name>
</gene>
<accession>A0ACC1PRC4</accession>
<name>A0ACC1PRC4_9PEZI</name>